<dbReference type="InterPro" id="IPR002797">
    <property type="entry name" value="Polysacc_synth"/>
</dbReference>
<sequence>MSVFKKLFQQTFIYGLATVLPRALSIVLVPLYTLELAPSAFGVYATLMSYLILGNVLLSYGMETAFFRFVNKHADKKAIVQSTALRSLTVSTLIFVVVLLFFRESLSSVLEFKTEYVTYALLILALDALVVLPFVWLRANERPMRYAVLKILNVCINLGFNLFFFLLLPILVADAPNSFWSTIYSEENKIAYVFISNLIASGITLLIVMPLYIKIGFAFDREIWKQMLKYAFPVLIAGIAFSINEAFDKILLKYLLPPDIAASQVGIYAACYKLGVFMTLFATAFRLGIEPFFFNHAKHKNAKNTYATITKYFTILGSFILLFVIVYIDFFKVLLIKDSAYWEALPVVPIILLANLCLGIYHNLSVWYKVTDRTKFGAYISIFGAIVTLVVNFLLIKHISYMGSAIATLAAYGSMMFLSYYFGRKYYPVPYDIKKIVGYLLLSIGFSMICFYGYPGNLLIGTLLLLVFLLLIYISERREILRIIKR</sequence>
<evidence type="ECO:0000256" key="4">
    <source>
        <dbReference type="ARBA" id="ARBA00022989"/>
    </source>
</evidence>
<feature type="transmembrane region" description="Helical" evidence="6">
    <location>
        <begin position="192"/>
        <end position="215"/>
    </location>
</feature>
<keyword evidence="5 6" id="KW-0472">Membrane</keyword>
<keyword evidence="8" id="KW-1185">Reference proteome</keyword>
<name>A0A1G7D636_9FLAO</name>
<feature type="transmembrane region" description="Helical" evidence="6">
    <location>
        <begin position="117"/>
        <end position="139"/>
    </location>
</feature>
<feature type="transmembrane region" description="Helical" evidence="6">
    <location>
        <begin position="83"/>
        <end position="102"/>
    </location>
</feature>
<evidence type="ECO:0000256" key="1">
    <source>
        <dbReference type="ARBA" id="ARBA00004651"/>
    </source>
</evidence>
<feature type="transmembrane region" description="Helical" evidence="6">
    <location>
        <begin position="267"/>
        <end position="289"/>
    </location>
</feature>
<feature type="transmembrane region" description="Helical" evidence="6">
    <location>
        <begin position="309"/>
        <end position="328"/>
    </location>
</feature>
<dbReference type="EMBL" id="FNBA01000001">
    <property type="protein sequence ID" value="SDE47022.1"/>
    <property type="molecule type" value="Genomic_DNA"/>
</dbReference>
<dbReference type="Proteomes" id="UP000199321">
    <property type="component" value="Unassembled WGS sequence"/>
</dbReference>
<protein>
    <submittedName>
        <fullName evidence="7">Membrane protein involved in the export of O-antigen and teichoic acid</fullName>
    </submittedName>
</protein>
<evidence type="ECO:0000256" key="3">
    <source>
        <dbReference type="ARBA" id="ARBA00022692"/>
    </source>
</evidence>
<keyword evidence="3 6" id="KW-0812">Transmembrane</keyword>
<evidence type="ECO:0000256" key="6">
    <source>
        <dbReference type="SAM" id="Phobius"/>
    </source>
</evidence>
<dbReference type="AlphaFoldDB" id="A0A1G7D636"/>
<gene>
    <name evidence="7" type="ORF">SAMN05421855_101792</name>
</gene>
<feature type="transmembrane region" description="Helical" evidence="6">
    <location>
        <begin position="12"/>
        <end position="34"/>
    </location>
</feature>
<dbReference type="PANTHER" id="PTHR30250">
    <property type="entry name" value="PST FAMILY PREDICTED COLANIC ACID TRANSPORTER"/>
    <property type="match status" value="1"/>
</dbReference>
<dbReference type="Pfam" id="PF01943">
    <property type="entry name" value="Polysacc_synt"/>
    <property type="match status" value="1"/>
</dbReference>
<feature type="transmembrane region" description="Helical" evidence="6">
    <location>
        <begin position="460"/>
        <end position="476"/>
    </location>
</feature>
<feature type="transmembrane region" description="Helical" evidence="6">
    <location>
        <begin position="340"/>
        <end position="364"/>
    </location>
</feature>
<feature type="transmembrane region" description="Helical" evidence="6">
    <location>
        <begin position="435"/>
        <end position="454"/>
    </location>
</feature>
<dbReference type="STRING" id="227084.SAMN05421855_101792"/>
<feature type="transmembrane region" description="Helical" evidence="6">
    <location>
        <begin position="401"/>
        <end position="423"/>
    </location>
</feature>
<dbReference type="PANTHER" id="PTHR30250:SF11">
    <property type="entry name" value="O-ANTIGEN TRANSPORTER-RELATED"/>
    <property type="match status" value="1"/>
</dbReference>
<proteinExistence type="predicted"/>
<dbReference type="RefSeq" id="WP_093140756.1">
    <property type="nucleotide sequence ID" value="NZ_BMWO01000001.1"/>
</dbReference>
<evidence type="ECO:0000256" key="2">
    <source>
        <dbReference type="ARBA" id="ARBA00022475"/>
    </source>
</evidence>
<feature type="transmembrane region" description="Helical" evidence="6">
    <location>
        <begin position="227"/>
        <end position="247"/>
    </location>
</feature>
<dbReference type="OrthoDB" id="9814608at2"/>
<feature type="transmembrane region" description="Helical" evidence="6">
    <location>
        <begin position="40"/>
        <end position="62"/>
    </location>
</feature>
<accession>A0A1G7D636</accession>
<feature type="transmembrane region" description="Helical" evidence="6">
    <location>
        <begin position="151"/>
        <end position="172"/>
    </location>
</feature>
<comment type="subcellular location">
    <subcellularLocation>
        <location evidence="1">Cell membrane</location>
        <topology evidence="1">Multi-pass membrane protein</topology>
    </subcellularLocation>
</comment>
<dbReference type="GO" id="GO:0005886">
    <property type="term" value="C:plasma membrane"/>
    <property type="evidence" value="ECO:0007669"/>
    <property type="project" value="UniProtKB-SubCell"/>
</dbReference>
<feature type="transmembrane region" description="Helical" evidence="6">
    <location>
        <begin position="376"/>
        <end position="395"/>
    </location>
</feature>
<dbReference type="InterPro" id="IPR050833">
    <property type="entry name" value="Poly_Biosynth_Transport"/>
</dbReference>
<evidence type="ECO:0000313" key="8">
    <source>
        <dbReference type="Proteomes" id="UP000199321"/>
    </source>
</evidence>
<evidence type="ECO:0000313" key="7">
    <source>
        <dbReference type="EMBL" id="SDE47022.1"/>
    </source>
</evidence>
<keyword evidence="4 6" id="KW-1133">Transmembrane helix</keyword>
<organism evidence="7 8">
    <name type="scientific">Ulvibacter litoralis</name>
    <dbReference type="NCBI Taxonomy" id="227084"/>
    <lineage>
        <taxon>Bacteria</taxon>
        <taxon>Pseudomonadati</taxon>
        <taxon>Bacteroidota</taxon>
        <taxon>Flavobacteriia</taxon>
        <taxon>Flavobacteriales</taxon>
        <taxon>Flavobacteriaceae</taxon>
        <taxon>Ulvibacter</taxon>
    </lineage>
</organism>
<evidence type="ECO:0000256" key="5">
    <source>
        <dbReference type="ARBA" id="ARBA00023136"/>
    </source>
</evidence>
<keyword evidence="2" id="KW-1003">Cell membrane</keyword>
<reference evidence="7 8" key="1">
    <citation type="submission" date="2016-10" db="EMBL/GenBank/DDBJ databases">
        <authorList>
            <person name="de Groot N.N."/>
        </authorList>
    </citation>
    <scope>NUCLEOTIDE SEQUENCE [LARGE SCALE GENOMIC DNA]</scope>
    <source>
        <strain evidence="7 8">DSM 16195</strain>
    </source>
</reference>